<proteinExistence type="predicted"/>
<accession>A0A495S9U1</accession>
<sequence>MGNIKDVIEFLRLQRRYEEAEKKLQEPTDVQLSYLEEDGSYSADKIIFETDFIKFKRIVQILEDNHAEIIYLYETPTERKYFVKTPDGKLCNLLDQSLETLSTSGMAEFPIEFKYNAYIYDTEKNRIVILSETLKEVVVFPDTIYYSPDGEFLKDVDNDNYQYQFSDHTTFFAKVIKFLFVDAKKVVYDSDKKLNFRKAELPGKMRLIPFMDTDLAHKTFILKYAYDYKDYRPKLRLPDEECAIILKFNSVGALLSFLNETLFSQGFDIETSDNQSRDPFREQFKSQIIRKVEENVKTDVKLYYRDMMEILYYLPESVAVAISNDVLWMLVEEGMKRDSLTNKLKLAEEDIYIKLLEIILQKEGQETVFIERLSQKILDGKKYASVLEYLYDRIHGDNVVKFVNLVNRTWKKTRFIIPDTEKNPEYQSTDGPLILPYESEKWFGFYFSNATASFETNQKKERVLQIAYDTGKYKTEMRPGLKTDKLVATQVEIVDYFWYHPFYPIYIKNLGKQETELKLDAIIPAFMLKANHDKQFWNNVVTGAEYALDVATTLSGVGNIAKFRYLSKLGKAGSLIAKVKLAVGIVEVTSGSVNALLKISELRDSELGRAISEYLFWLELLSLSGELTVAIKGGLKRSARKLVEKEEDLIQFEKSLDEVAIEKNGVERKLAQDEKDEILDELEDFAELSEEAGGSRPKRKTRGKPEDQLSSIGRNIPPLTPAEVQKVLKWQNYRNTFLKKWRELDFSHHMQDLERKLEKARNSIKKNLTPDDLAAVIKENRGEQILDPHGVPYDHLWENRQAQISVTNAIKALKSQMSRNPANYDEFKELLRDLSNLKEEVNNTITK</sequence>
<feature type="domain" description="Bacterial toxin 28" evidence="2">
    <location>
        <begin position="758"/>
        <end position="838"/>
    </location>
</feature>
<evidence type="ECO:0000313" key="4">
    <source>
        <dbReference type="Proteomes" id="UP000272428"/>
    </source>
</evidence>
<protein>
    <submittedName>
        <fullName evidence="3">Putative RNase toxin 28 of polymorphic toxin system</fullName>
    </submittedName>
</protein>
<dbReference type="AlphaFoldDB" id="A0A495S9U1"/>
<name>A0A495S9U1_9FLAO</name>
<keyword evidence="4" id="KW-1185">Reference proteome</keyword>
<gene>
    <name evidence="3" type="ORF">BCF58_2814</name>
</gene>
<dbReference type="Pfam" id="PF15605">
    <property type="entry name" value="Ntox28"/>
    <property type="match status" value="1"/>
</dbReference>
<reference evidence="3 4" key="1">
    <citation type="submission" date="2018-10" db="EMBL/GenBank/DDBJ databases">
        <title>Genomic Encyclopedia of Archaeal and Bacterial Type Strains, Phase II (KMG-II): from individual species to whole genera.</title>
        <authorList>
            <person name="Goeker M."/>
        </authorList>
    </citation>
    <scope>NUCLEOTIDE SEQUENCE [LARGE SCALE GENOMIC DNA]</scope>
    <source>
        <strain evidence="3 4">DSM 14219</strain>
    </source>
</reference>
<evidence type="ECO:0000259" key="2">
    <source>
        <dbReference type="Pfam" id="PF15605"/>
    </source>
</evidence>
<comment type="caution">
    <text evidence="3">The sequence shown here is derived from an EMBL/GenBank/DDBJ whole genome shotgun (WGS) entry which is preliminary data.</text>
</comment>
<organism evidence="3 4">
    <name type="scientific">Chryseobacterium defluvii</name>
    <dbReference type="NCBI Taxonomy" id="160396"/>
    <lineage>
        <taxon>Bacteria</taxon>
        <taxon>Pseudomonadati</taxon>
        <taxon>Bacteroidota</taxon>
        <taxon>Flavobacteriia</taxon>
        <taxon>Flavobacteriales</taxon>
        <taxon>Weeksellaceae</taxon>
        <taxon>Chryseobacterium group</taxon>
        <taxon>Chryseobacterium</taxon>
    </lineage>
</organism>
<dbReference type="InterPro" id="IPR028948">
    <property type="entry name" value="Ntox28"/>
</dbReference>
<dbReference type="OrthoDB" id="1214782at2"/>
<dbReference type="RefSeq" id="WP_121462397.1">
    <property type="nucleotide sequence ID" value="NZ_RBXB01000003.1"/>
</dbReference>
<feature type="region of interest" description="Disordered" evidence="1">
    <location>
        <begin position="689"/>
        <end position="716"/>
    </location>
</feature>
<dbReference type="EMBL" id="RBXB01000003">
    <property type="protein sequence ID" value="RKS96390.1"/>
    <property type="molecule type" value="Genomic_DNA"/>
</dbReference>
<dbReference type="Proteomes" id="UP000272428">
    <property type="component" value="Unassembled WGS sequence"/>
</dbReference>
<evidence type="ECO:0000313" key="3">
    <source>
        <dbReference type="EMBL" id="RKS96390.1"/>
    </source>
</evidence>
<evidence type="ECO:0000256" key="1">
    <source>
        <dbReference type="SAM" id="MobiDB-lite"/>
    </source>
</evidence>